<dbReference type="InterPro" id="IPR013785">
    <property type="entry name" value="Aldolase_TIM"/>
</dbReference>
<dbReference type="Pfam" id="PF04055">
    <property type="entry name" value="Radical_SAM"/>
    <property type="match status" value="1"/>
</dbReference>
<dbReference type="GO" id="GO:0051539">
    <property type="term" value="F:4 iron, 4 sulfur cluster binding"/>
    <property type="evidence" value="ECO:0007669"/>
    <property type="project" value="UniProtKB-KW"/>
</dbReference>
<dbReference type="SFLD" id="SFLDF00275">
    <property type="entry name" value="adenosine_C2_methyltransferase"/>
    <property type="match status" value="1"/>
</dbReference>
<dbReference type="GO" id="GO:0008173">
    <property type="term" value="F:RNA methyltransferase activity"/>
    <property type="evidence" value="ECO:0007669"/>
    <property type="project" value="InterPro"/>
</dbReference>
<comment type="subcellular location">
    <subcellularLocation>
        <location evidence="2">Cytoplasm</location>
    </subcellularLocation>
</comment>
<dbReference type="Gene3D" id="3.20.20.70">
    <property type="entry name" value="Aldolase class I"/>
    <property type="match status" value="1"/>
</dbReference>
<reference evidence="15" key="1">
    <citation type="submission" date="2018-05" db="EMBL/GenBank/DDBJ databases">
        <authorList>
            <person name="Lanie J.A."/>
            <person name="Ng W.-L."/>
            <person name="Kazmierczak K.M."/>
            <person name="Andrzejewski T.M."/>
            <person name="Davidsen T.M."/>
            <person name="Wayne K.J."/>
            <person name="Tettelin H."/>
            <person name="Glass J.I."/>
            <person name="Rusch D."/>
            <person name="Podicherti R."/>
            <person name="Tsui H.-C.T."/>
            <person name="Winkler M.E."/>
        </authorList>
    </citation>
    <scope>NUCLEOTIDE SEQUENCE</scope>
</reference>
<dbReference type="InterPro" id="IPR048641">
    <property type="entry name" value="RlmN_N"/>
</dbReference>
<dbReference type="InterPro" id="IPR058240">
    <property type="entry name" value="rSAM_sf"/>
</dbReference>
<dbReference type="InterPro" id="IPR007197">
    <property type="entry name" value="rSAM"/>
</dbReference>
<dbReference type="CDD" id="cd01335">
    <property type="entry name" value="Radical_SAM"/>
    <property type="match status" value="1"/>
</dbReference>
<evidence type="ECO:0000256" key="12">
    <source>
        <dbReference type="ARBA" id="ARBA00023014"/>
    </source>
</evidence>
<keyword evidence="3" id="KW-0004">4Fe-4S</keyword>
<keyword evidence="7" id="KW-0808">Transferase</keyword>
<evidence type="ECO:0000256" key="1">
    <source>
        <dbReference type="ARBA" id="ARBA00001966"/>
    </source>
</evidence>
<evidence type="ECO:0000256" key="8">
    <source>
        <dbReference type="ARBA" id="ARBA00022691"/>
    </source>
</evidence>
<evidence type="ECO:0000256" key="6">
    <source>
        <dbReference type="ARBA" id="ARBA00022603"/>
    </source>
</evidence>
<dbReference type="PROSITE" id="PS51918">
    <property type="entry name" value="RADICAL_SAM"/>
    <property type="match status" value="1"/>
</dbReference>
<dbReference type="NCBIfam" id="TIGR00048">
    <property type="entry name" value="rRNA_mod_RlmN"/>
    <property type="match status" value="1"/>
</dbReference>
<feature type="domain" description="Radical SAM core" evidence="14">
    <location>
        <begin position="104"/>
        <end position="336"/>
    </location>
</feature>
<keyword evidence="9" id="KW-0819">tRNA processing</keyword>
<gene>
    <name evidence="15" type="ORF">METZ01_LOCUS5710</name>
</gene>
<evidence type="ECO:0000256" key="3">
    <source>
        <dbReference type="ARBA" id="ARBA00022485"/>
    </source>
</evidence>
<keyword evidence="11" id="KW-0408">Iron</keyword>
<dbReference type="Pfam" id="PF21016">
    <property type="entry name" value="RlmN_N"/>
    <property type="match status" value="1"/>
</dbReference>
<dbReference type="GO" id="GO:0070475">
    <property type="term" value="P:rRNA base methylation"/>
    <property type="evidence" value="ECO:0007669"/>
    <property type="project" value="InterPro"/>
</dbReference>
<proteinExistence type="inferred from homology"/>
<dbReference type="PANTHER" id="PTHR30544:SF5">
    <property type="entry name" value="RADICAL SAM CORE DOMAIN-CONTAINING PROTEIN"/>
    <property type="match status" value="1"/>
</dbReference>
<comment type="cofactor">
    <cofactor evidence="1">
        <name>[4Fe-4S] cluster</name>
        <dbReference type="ChEBI" id="CHEBI:49883"/>
    </cofactor>
</comment>
<dbReference type="GO" id="GO:0030488">
    <property type="term" value="P:tRNA methylation"/>
    <property type="evidence" value="ECO:0007669"/>
    <property type="project" value="InterPro"/>
</dbReference>
<dbReference type="PANTHER" id="PTHR30544">
    <property type="entry name" value="23S RRNA METHYLTRANSFERASE"/>
    <property type="match status" value="1"/>
</dbReference>
<feature type="region of interest" description="Disordered" evidence="13">
    <location>
        <begin position="348"/>
        <end position="369"/>
    </location>
</feature>
<keyword evidence="6" id="KW-0489">Methyltransferase</keyword>
<dbReference type="SFLD" id="SFLDS00029">
    <property type="entry name" value="Radical_SAM"/>
    <property type="match status" value="1"/>
</dbReference>
<feature type="compositionally biased region" description="Polar residues" evidence="13">
    <location>
        <begin position="348"/>
        <end position="357"/>
    </location>
</feature>
<organism evidence="15">
    <name type="scientific">marine metagenome</name>
    <dbReference type="NCBI Taxonomy" id="408172"/>
    <lineage>
        <taxon>unclassified sequences</taxon>
        <taxon>metagenomes</taxon>
        <taxon>ecological metagenomes</taxon>
    </lineage>
</organism>
<keyword evidence="5" id="KW-0698">rRNA processing</keyword>
<evidence type="ECO:0000256" key="5">
    <source>
        <dbReference type="ARBA" id="ARBA00022552"/>
    </source>
</evidence>
<dbReference type="InterPro" id="IPR027492">
    <property type="entry name" value="RNA_MTrfase_RlmN"/>
</dbReference>
<keyword evidence="10" id="KW-0479">Metal-binding</keyword>
<dbReference type="HAMAP" id="MF_01849">
    <property type="entry name" value="RNA_methyltr_RlmN"/>
    <property type="match status" value="1"/>
</dbReference>
<keyword evidence="8" id="KW-0949">S-adenosyl-L-methionine</keyword>
<sequence>MLNAKKDLLGLPPHDVEAALAEHFVVRGQPSYRVEQVKKWVFEECVPDIAGMTNLPVAEREALDAAFSLVEPIADTVSRSSDGTVKHLWRLADGELVESVLIPTKNRLTLCISSQAGCAMGCTFCATGWAGFQRQLTSGEIVSQYRASQRWGFENGHGRISNIVYMGMGEPLTNRKALHPSLTILNQGYGVGARRITVSTVGVVPGILELAEREEQFRLAISLHAPESDLRSQLIPLEKRHSLEELMAALVRFDRAGGRRITFEYTMIRGINDAPRLAQALADLASTVDAFVNLIPYNPIPYQDWKASRGERIEEFRSVLEARGVSVAVRVPRGRDIDAACGQLRATRMTSGVSQTGGDPGNRRGPAKK</sequence>
<accession>A0A381NE48</accession>
<dbReference type="PIRSF" id="PIRSF006004">
    <property type="entry name" value="CHP00048"/>
    <property type="match status" value="1"/>
</dbReference>
<dbReference type="FunFam" id="3.20.20.70:FF:000014">
    <property type="entry name" value="Probable dual-specificity RNA methyltransferase RlmN"/>
    <property type="match status" value="1"/>
</dbReference>
<evidence type="ECO:0000256" key="2">
    <source>
        <dbReference type="ARBA" id="ARBA00004496"/>
    </source>
</evidence>
<dbReference type="InterPro" id="IPR004383">
    <property type="entry name" value="rRNA_lsu_MTrfase_RlmN/Cfr"/>
</dbReference>
<evidence type="ECO:0000256" key="4">
    <source>
        <dbReference type="ARBA" id="ARBA00022490"/>
    </source>
</evidence>
<dbReference type="Gene3D" id="1.10.150.530">
    <property type="match status" value="1"/>
</dbReference>
<dbReference type="GO" id="GO:0005737">
    <property type="term" value="C:cytoplasm"/>
    <property type="evidence" value="ECO:0007669"/>
    <property type="project" value="UniProtKB-SubCell"/>
</dbReference>
<evidence type="ECO:0000256" key="13">
    <source>
        <dbReference type="SAM" id="MobiDB-lite"/>
    </source>
</evidence>
<keyword evidence="4" id="KW-0963">Cytoplasm</keyword>
<dbReference type="SUPFAM" id="SSF102114">
    <property type="entry name" value="Radical SAM enzymes"/>
    <property type="match status" value="1"/>
</dbReference>
<evidence type="ECO:0000256" key="7">
    <source>
        <dbReference type="ARBA" id="ARBA00022679"/>
    </source>
</evidence>
<evidence type="ECO:0000256" key="9">
    <source>
        <dbReference type="ARBA" id="ARBA00022694"/>
    </source>
</evidence>
<evidence type="ECO:0000256" key="11">
    <source>
        <dbReference type="ARBA" id="ARBA00023004"/>
    </source>
</evidence>
<dbReference type="GO" id="GO:0046872">
    <property type="term" value="F:metal ion binding"/>
    <property type="evidence" value="ECO:0007669"/>
    <property type="project" value="UniProtKB-KW"/>
</dbReference>
<name>A0A381NE48_9ZZZZ</name>
<evidence type="ECO:0000313" key="15">
    <source>
        <dbReference type="EMBL" id="SUZ52856.1"/>
    </source>
</evidence>
<protein>
    <recommendedName>
        <fullName evidence="14">Radical SAM core domain-containing protein</fullName>
    </recommendedName>
</protein>
<dbReference type="EMBL" id="UINC01000299">
    <property type="protein sequence ID" value="SUZ52856.1"/>
    <property type="molecule type" value="Genomic_DNA"/>
</dbReference>
<keyword evidence="12" id="KW-0411">Iron-sulfur</keyword>
<dbReference type="AlphaFoldDB" id="A0A381NE48"/>
<evidence type="ECO:0000259" key="14">
    <source>
        <dbReference type="PROSITE" id="PS51918"/>
    </source>
</evidence>
<dbReference type="InterPro" id="IPR040072">
    <property type="entry name" value="Methyltransferase_A"/>
</dbReference>
<evidence type="ECO:0000256" key="10">
    <source>
        <dbReference type="ARBA" id="ARBA00022723"/>
    </source>
</evidence>
<dbReference type="SFLD" id="SFLDG01062">
    <property type="entry name" value="methyltransferase_(Class_A)"/>
    <property type="match status" value="1"/>
</dbReference>